<keyword evidence="1" id="KW-0560">Oxidoreductase</keyword>
<dbReference type="SUPFAM" id="SSF51679">
    <property type="entry name" value="Bacterial luciferase-like"/>
    <property type="match status" value="1"/>
</dbReference>
<proteinExistence type="predicted"/>
<dbReference type="GO" id="GO:0016705">
    <property type="term" value="F:oxidoreductase activity, acting on paired donors, with incorporation or reduction of molecular oxygen"/>
    <property type="evidence" value="ECO:0007669"/>
    <property type="project" value="InterPro"/>
</dbReference>
<dbReference type="Pfam" id="PF00296">
    <property type="entry name" value="Bac_luciferase"/>
    <property type="match status" value="1"/>
</dbReference>
<dbReference type="Gene3D" id="3.20.20.30">
    <property type="entry name" value="Luciferase-like domain"/>
    <property type="match status" value="1"/>
</dbReference>
<dbReference type="PANTHER" id="PTHR43244">
    <property type="match status" value="1"/>
</dbReference>
<keyword evidence="3" id="KW-0503">Monooxygenase</keyword>
<name>A0AAE3W2F9_9ACTN</name>
<dbReference type="GO" id="GO:0004497">
    <property type="term" value="F:monooxygenase activity"/>
    <property type="evidence" value="ECO:0007669"/>
    <property type="project" value="UniProtKB-KW"/>
</dbReference>
<accession>A0AAE3W2F9</accession>
<protein>
    <submittedName>
        <fullName evidence="3">Alkanesulfonate monooxygenase SsuD/methylene tetrahydromethanopterin reductase-like flavin-dependent oxidoreductase (Luciferase family)</fullName>
    </submittedName>
</protein>
<evidence type="ECO:0000259" key="2">
    <source>
        <dbReference type="Pfam" id="PF00296"/>
    </source>
</evidence>
<organism evidence="3 4">
    <name type="scientific">Catenuloplanes indicus</name>
    <dbReference type="NCBI Taxonomy" id="137267"/>
    <lineage>
        <taxon>Bacteria</taxon>
        <taxon>Bacillati</taxon>
        <taxon>Actinomycetota</taxon>
        <taxon>Actinomycetes</taxon>
        <taxon>Micromonosporales</taxon>
        <taxon>Micromonosporaceae</taxon>
        <taxon>Catenuloplanes</taxon>
    </lineage>
</organism>
<dbReference type="Proteomes" id="UP001240236">
    <property type="component" value="Unassembled WGS sequence"/>
</dbReference>
<dbReference type="EMBL" id="JAUSUZ010000001">
    <property type="protein sequence ID" value="MDQ0368286.1"/>
    <property type="molecule type" value="Genomic_DNA"/>
</dbReference>
<dbReference type="PANTHER" id="PTHR43244:SF1">
    <property type="entry name" value="5,10-METHYLENETETRAHYDROMETHANOPTERIN REDUCTASE"/>
    <property type="match status" value="1"/>
</dbReference>
<dbReference type="CDD" id="cd01097">
    <property type="entry name" value="Tetrahydromethanopterin_reductase"/>
    <property type="match status" value="1"/>
</dbReference>
<comment type="caution">
    <text evidence="3">The sequence shown here is derived from an EMBL/GenBank/DDBJ whole genome shotgun (WGS) entry which is preliminary data.</text>
</comment>
<evidence type="ECO:0000256" key="1">
    <source>
        <dbReference type="ARBA" id="ARBA00023002"/>
    </source>
</evidence>
<feature type="domain" description="Luciferase-like" evidence="2">
    <location>
        <begin position="14"/>
        <end position="235"/>
    </location>
</feature>
<evidence type="ECO:0000313" key="4">
    <source>
        <dbReference type="Proteomes" id="UP001240236"/>
    </source>
</evidence>
<dbReference type="InterPro" id="IPR011251">
    <property type="entry name" value="Luciferase-like_dom"/>
</dbReference>
<sequence>MTKLGAVFVPQWEPERLRGVARAADEAGLEELWLWEDCFFESGVASAAAALAWTERLRVVVGLLPVPLRNVAVTAMEAANLERMFPGRSMLGLGHGVQDWMGQAGARAESPVTLMREYATALRALLGGEKVTVSGRYVNLDGVELVWKPAGAPPLLVGASGPRSLRLCGEVGDVVILSGGTTPEGTARARALVEEGRAAAGRTDPVTLAVYLIAATGDDHQERLRRAHATWGMTEPVGDVTVGGDAAAIAAGLRRWADAGADTIVLQPTEDEPSPEDFVRFVATELRPLVS</sequence>
<evidence type="ECO:0000313" key="3">
    <source>
        <dbReference type="EMBL" id="MDQ0368286.1"/>
    </source>
</evidence>
<keyword evidence="4" id="KW-1185">Reference proteome</keyword>
<dbReference type="InterPro" id="IPR036661">
    <property type="entry name" value="Luciferase-like_sf"/>
</dbReference>
<reference evidence="3 4" key="1">
    <citation type="submission" date="2023-07" db="EMBL/GenBank/DDBJ databases">
        <title>Sequencing the genomes of 1000 actinobacteria strains.</title>
        <authorList>
            <person name="Klenk H.-P."/>
        </authorList>
    </citation>
    <scope>NUCLEOTIDE SEQUENCE [LARGE SCALE GENOMIC DNA]</scope>
    <source>
        <strain evidence="3 4">DSM 44709</strain>
    </source>
</reference>
<dbReference type="AlphaFoldDB" id="A0AAE3W2F9"/>
<gene>
    <name evidence="3" type="ORF">J2S42_004955</name>
</gene>
<dbReference type="RefSeq" id="WP_307242760.1">
    <property type="nucleotide sequence ID" value="NZ_JAUSUZ010000001.1"/>
</dbReference>
<dbReference type="InterPro" id="IPR050564">
    <property type="entry name" value="F420-G6PD/mer"/>
</dbReference>